<gene>
    <name evidence="1" type="ORF">NFI99_23765</name>
</gene>
<reference evidence="1" key="1">
    <citation type="submission" date="2022-06" db="EMBL/GenBank/DDBJ databases">
        <title>Draft genome sequence of Burkholderia glumae strain GR20004 isolated from rice panicle showing bacterial panicle blight.</title>
        <authorList>
            <person name="Choi S.Y."/>
            <person name="Lee Y.H."/>
        </authorList>
    </citation>
    <scope>NUCLEOTIDE SEQUENCE</scope>
    <source>
        <strain evidence="1">GR20004</strain>
    </source>
</reference>
<proteinExistence type="predicted"/>
<keyword evidence="2" id="KW-1185">Reference proteome</keyword>
<evidence type="ECO:0000313" key="1">
    <source>
        <dbReference type="EMBL" id="USS44648.1"/>
    </source>
</evidence>
<protein>
    <submittedName>
        <fullName evidence="1">Uncharacterized protein</fullName>
    </submittedName>
</protein>
<organism evidence="1 2">
    <name type="scientific">Burkholderia glumae</name>
    <name type="common">Pseudomonas glumae</name>
    <dbReference type="NCBI Taxonomy" id="337"/>
    <lineage>
        <taxon>Bacteria</taxon>
        <taxon>Pseudomonadati</taxon>
        <taxon>Pseudomonadota</taxon>
        <taxon>Betaproteobacteria</taxon>
        <taxon>Burkholderiales</taxon>
        <taxon>Burkholderiaceae</taxon>
        <taxon>Burkholderia</taxon>
    </lineage>
</organism>
<name>A0ABY5BCR2_BURGL</name>
<dbReference type="Proteomes" id="UP001056386">
    <property type="component" value="Chromosome 1"/>
</dbReference>
<dbReference type="RefSeq" id="WP_252836696.1">
    <property type="nucleotide sequence ID" value="NZ_CP099587.1"/>
</dbReference>
<sequence>MTTNQITRADVERRIEGLDGKTQKAVACALLGHSRIITRCLGYVYCGRCQAPIGDTLGSIFEMADKVVIGHGCDTCRTNYGTLDWRDKLLVGDPFPDAVEPMRTGD</sequence>
<accession>A0ABY5BCR2</accession>
<evidence type="ECO:0000313" key="2">
    <source>
        <dbReference type="Proteomes" id="UP001056386"/>
    </source>
</evidence>
<dbReference type="EMBL" id="CP099587">
    <property type="protein sequence ID" value="USS44648.1"/>
    <property type="molecule type" value="Genomic_DNA"/>
</dbReference>